<organism evidence="7">
    <name type="scientific">marine metagenome</name>
    <dbReference type="NCBI Taxonomy" id="408172"/>
    <lineage>
        <taxon>unclassified sequences</taxon>
        <taxon>metagenomes</taxon>
        <taxon>ecological metagenomes</taxon>
    </lineage>
</organism>
<dbReference type="GO" id="GO:0006772">
    <property type="term" value="P:thiamine metabolic process"/>
    <property type="evidence" value="ECO:0007669"/>
    <property type="project" value="InterPro"/>
</dbReference>
<dbReference type="PANTHER" id="PTHR41299">
    <property type="entry name" value="THIAMINE PYROPHOSPHOKINASE"/>
    <property type="match status" value="1"/>
</dbReference>
<dbReference type="CDD" id="cd07995">
    <property type="entry name" value="TPK"/>
    <property type="match status" value="1"/>
</dbReference>
<dbReference type="GO" id="GO:0009229">
    <property type="term" value="P:thiamine diphosphate biosynthetic process"/>
    <property type="evidence" value="ECO:0007669"/>
    <property type="project" value="InterPro"/>
</dbReference>
<reference evidence="7" key="1">
    <citation type="submission" date="2018-05" db="EMBL/GenBank/DDBJ databases">
        <authorList>
            <person name="Lanie J.A."/>
            <person name="Ng W.-L."/>
            <person name="Kazmierczak K.M."/>
            <person name="Andrzejewski T.M."/>
            <person name="Davidsen T.M."/>
            <person name="Wayne K.J."/>
            <person name="Tettelin H."/>
            <person name="Glass J.I."/>
            <person name="Rusch D."/>
            <person name="Podicherti R."/>
            <person name="Tsui H.-C.T."/>
            <person name="Winkler M.E."/>
        </authorList>
    </citation>
    <scope>NUCLEOTIDE SEQUENCE</scope>
</reference>
<evidence type="ECO:0000256" key="1">
    <source>
        <dbReference type="ARBA" id="ARBA00022679"/>
    </source>
</evidence>
<dbReference type="SUPFAM" id="SSF63999">
    <property type="entry name" value="Thiamin pyrophosphokinase, catalytic domain"/>
    <property type="match status" value="1"/>
</dbReference>
<dbReference type="PANTHER" id="PTHR41299:SF1">
    <property type="entry name" value="THIAMINE PYROPHOSPHOKINASE"/>
    <property type="match status" value="1"/>
</dbReference>
<dbReference type="SUPFAM" id="SSF63862">
    <property type="entry name" value="Thiamin pyrophosphokinase, substrate-binding domain"/>
    <property type="match status" value="1"/>
</dbReference>
<evidence type="ECO:0000259" key="6">
    <source>
        <dbReference type="Pfam" id="PF04265"/>
    </source>
</evidence>
<dbReference type="Gene3D" id="3.40.50.10240">
    <property type="entry name" value="Thiamin pyrophosphokinase, catalytic domain"/>
    <property type="match status" value="1"/>
</dbReference>
<feature type="domain" description="Thiamin pyrophosphokinase thiamin-binding" evidence="6">
    <location>
        <begin position="121"/>
        <end position="164"/>
    </location>
</feature>
<evidence type="ECO:0000259" key="5">
    <source>
        <dbReference type="Pfam" id="PF04263"/>
    </source>
</evidence>
<name>A0A382K492_9ZZZZ</name>
<dbReference type="Pfam" id="PF04265">
    <property type="entry name" value="TPK_B1_binding"/>
    <property type="match status" value="1"/>
</dbReference>
<dbReference type="NCBIfam" id="TIGR01378">
    <property type="entry name" value="thi_PPkinase"/>
    <property type="match status" value="1"/>
</dbReference>
<keyword evidence="1" id="KW-0808">Transferase</keyword>
<sequence>MLCADGGADTVRRYGGEPDVVVGDLDSASADVLNGISAARRVCIDADDTGTDLNKVLSHAVHLGVTEAVLTGVTGRRTDHTLWNLSLLKTFADRLRLHITDDHCHIHLLGEGTMTQFAANLGQRLSLSPLDGSTQDVWTEGLRWPLAGVRLDSGRRDGISNEVVAFPASVRIGGPGDLLLIVQRQSDSGGGEIEFLDPI</sequence>
<keyword evidence="2" id="KW-0547">Nucleotide-binding</keyword>
<proteinExistence type="predicted"/>
<dbReference type="InterPro" id="IPR007373">
    <property type="entry name" value="Thiamin_PyroPKinase_B1-bd"/>
</dbReference>
<evidence type="ECO:0000256" key="2">
    <source>
        <dbReference type="ARBA" id="ARBA00022741"/>
    </source>
</evidence>
<dbReference type="InterPro" id="IPR036759">
    <property type="entry name" value="TPK_catalytic_sf"/>
</dbReference>
<keyword evidence="3" id="KW-0418">Kinase</keyword>
<protein>
    <submittedName>
        <fullName evidence="7">Uncharacterized protein</fullName>
    </submittedName>
</protein>
<evidence type="ECO:0000256" key="4">
    <source>
        <dbReference type="ARBA" id="ARBA00022840"/>
    </source>
</evidence>
<dbReference type="Pfam" id="PF04263">
    <property type="entry name" value="TPK_catalytic"/>
    <property type="match status" value="1"/>
</dbReference>
<feature type="domain" description="Thiamin pyrophosphokinase catalytic" evidence="5">
    <location>
        <begin position="2"/>
        <end position="91"/>
    </location>
</feature>
<dbReference type="GO" id="GO:0004788">
    <property type="term" value="F:thiamine diphosphokinase activity"/>
    <property type="evidence" value="ECO:0007669"/>
    <property type="project" value="InterPro"/>
</dbReference>
<dbReference type="InterPro" id="IPR007371">
    <property type="entry name" value="TPK_catalytic"/>
</dbReference>
<gene>
    <name evidence="7" type="ORF">METZ01_LOCUS271833</name>
</gene>
<dbReference type="InterPro" id="IPR006282">
    <property type="entry name" value="Thi_PPkinase"/>
</dbReference>
<evidence type="ECO:0000313" key="7">
    <source>
        <dbReference type="EMBL" id="SVC18979.1"/>
    </source>
</evidence>
<evidence type="ECO:0000256" key="3">
    <source>
        <dbReference type="ARBA" id="ARBA00022777"/>
    </source>
</evidence>
<dbReference type="GO" id="GO:0030975">
    <property type="term" value="F:thiamine binding"/>
    <property type="evidence" value="ECO:0007669"/>
    <property type="project" value="InterPro"/>
</dbReference>
<dbReference type="InterPro" id="IPR053149">
    <property type="entry name" value="TPK"/>
</dbReference>
<accession>A0A382K492</accession>
<dbReference type="InterPro" id="IPR036371">
    <property type="entry name" value="TPK_B1-bd_sf"/>
</dbReference>
<dbReference type="EMBL" id="UINC01078167">
    <property type="protein sequence ID" value="SVC18979.1"/>
    <property type="molecule type" value="Genomic_DNA"/>
</dbReference>
<keyword evidence="4" id="KW-0067">ATP-binding</keyword>
<dbReference type="GO" id="GO:0005524">
    <property type="term" value="F:ATP binding"/>
    <property type="evidence" value="ECO:0007669"/>
    <property type="project" value="UniProtKB-KW"/>
</dbReference>
<dbReference type="GO" id="GO:0016301">
    <property type="term" value="F:kinase activity"/>
    <property type="evidence" value="ECO:0007669"/>
    <property type="project" value="UniProtKB-KW"/>
</dbReference>
<dbReference type="AlphaFoldDB" id="A0A382K492"/>